<protein>
    <recommendedName>
        <fullName evidence="8">Protein kinase domain-containing protein</fullName>
    </recommendedName>
</protein>
<comment type="caution">
    <text evidence="9">The sequence shown here is derived from an EMBL/GenBank/DDBJ whole genome shotgun (WGS) entry which is preliminary data.</text>
</comment>
<evidence type="ECO:0000313" key="9">
    <source>
        <dbReference type="EMBL" id="KAE8716486.1"/>
    </source>
</evidence>
<keyword evidence="5" id="KW-1133">Transmembrane helix</keyword>
<dbReference type="InterPro" id="IPR045874">
    <property type="entry name" value="LRK10/LRL21-25-like"/>
</dbReference>
<comment type="subcellular location">
    <subcellularLocation>
        <location evidence="1">Membrane</location>
        <topology evidence="1">Single-pass type I membrane protein</topology>
    </subcellularLocation>
</comment>
<keyword evidence="3" id="KW-0812">Transmembrane</keyword>
<keyword evidence="2" id="KW-0808">Transferase</keyword>
<evidence type="ECO:0000313" key="10">
    <source>
        <dbReference type="Proteomes" id="UP000436088"/>
    </source>
</evidence>
<dbReference type="EMBL" id="VEPZ02000843">
    <property type="protein sequence ID" value="KAE8716486.1"/>
    <property type="molecule type" value="Genomic_DNA"/>
</dbReference>
<keyword evidence="7" id="KW-0325">Glycoprotein</keyword>
<evidence type="ECO:0000256" key="4">
    <source>
        <dbReference type="ARBA" id="ARBA00022729"/>
    </source>
</evidence>
<dbReference type="InterPro" id="IPR000719">
    <property type="entry name" value="Prot_kinase_dom"/>
</dbReference>
<dbReference type="InterPro" id="IPR008271">
    <property type="entry name" value="Ser/Thr_kinase_AS"/>
</dbReference>
<dbReference type="Pfam" id="PF00069">
    <property type="entry name" value="Pkinase"/>
    <property type="match status" value="1"/>
</dbReference>
<keyword evidence="4" id="KW-0732">Signal</keyword>
<dbReference type="GO" id="GO:0004674">
    <property type="term" value="F:protein serine/threonine kinase activity"/>
    <property type="evidence" value="ECO:0007669"/>
    <property type="project" value="UniProtKB-KW"/>
</dbReference>
<reference evidence="9" key="1">
    <citation type="submission" date="2019-09" db="EMBL/GenBank/DDBJ databases">
        <title>Draft genome information of white flower Hibiscus syriacus.</title>
        <authorList>
            <person name="Kim Y.-M."/>
        </authorList>
    </citation>
    <scope>NUCLEOTIDE SEQUENCE [LARGE SCALE GENOMIC DNA]</scope>
    <source>
        <strain evidence="9">YM2019G1</strain>
    </source>
</reference>
<dbReference type="SUPFAM" id="SSF56112">
    <property type="entry name" value="Protein kinase-like (PK-like)"/>
    <property type="match status" value="1"/>
</dbReference>
<evidence type="ECO:0000256" key="7">
    <source>
        <dbReference type="ARBA" id="ARBA00023180"/>
    </source>
</evidence>
<evidence type="ECO:0000256" key="5">
    <source>
        <dbReference type="ARBA" id="ARBA00022989"/>
    </source>
</evidence>
<dbReference type="Proteomes" id="UP000436088">
    <property type="component" value="Unassembled WGS sequence"/>
</dbReference>
<evidence type="ECO:0000256" key="1">
    <source>
        <dbReference type="ARBA" id="ARBA00004479"/>
    </source>
</evidence>
<keyword evidence="2" id="KW-0723">Serine/threonine-protein kinase</keyword>
<name>A0A6A3BHI8_HIBSY</name>
<keyword evidence="2" id="KW-0418">Kinase</keyword>
<dbReference type="Gene3D" id="1.10.510.10">
    <property type="entry name" value="Transferase(Phosphotransferase) domain 1"/>
    <property type="match status" value="1"/>
</dbReference>
<dbReference type="AlphaFoldDB" id="A0A6A3BHI8"/>
<accession>A0A6A3BHI8</accession>
<keyword evidence="10" id="KW-1185">Reference proteome</keyword>
<dbReference type="PROSITE" id="PS00108">
    <property type="entry name" value="PROTEIN_KINASE_ST"/>
    <property type="match status" value="1"/>
</dbReference>
<gene>
    <name evidence="9" type="ORF">F3Y22_tig00110114pilonHSYRG00115</name>
</gene>
<keyword evidence="6" id="KW-0472">Membrane</keyword>
<dbReference type="GO" id="GO:0005524">
    <property type="term" value="F:ATP binding"/>
    <property type="evidence" value="ECO:0007669"/>
    <property type="project" value="InterPro"/>
</dbReference>
<organism evidence="9 10">
    <name type="scientific">Hibiscus syriacus</name>
    <name type="common">Rose of Sharon</name>
    <dbReference type="NCBI Taxonomy" id="106335"/>
    <lineage>
        <taxon>Eukaryota</taxon>
        <taxon>Viridiplantae</taxon>
        <taxon>Streptophyta</taxon>
        <taxon>Embryophyta</taxon>
        <taxon>Tracheophyta</taxon>
        <taxon>Spermatophyta</taxon>
        <taxon>Magnoliopsida</taxon>
        <taxon>eudicotyledons</taxon>
        <taxon>Gunneridae</taxon>
        <taxon>Pentapetalae</taxon>
        <taxon>rosids</taxon>
        <taxon>malvids</taxon>
        <taxon>Malvales</taxon>
        <taxon>Malvaceae</taxon>
        <taxon>Malvoideae</taxon>
        <taxon>Hibiscus</taxon>
    </lineage>
</organism>
<feature type="domain" description="Protein kinase" evidence="8">
    <location>
        <begin position="1"/>
        <end position="175"/>
    </location>
</feature>
<evidence type="ECO:0000256" key="3">
    <source>
        <dbReference type="ARBA" id="ARBA00022692"/>
    </source>
</evidence>
<sequence>MPIKLYGYGISLVFDDFRLPVLVRSIRNVVLGRRKLTRGLVLGLLVGLWVTPQCVANRLNFCNVVIFGSRNLRALAYEYMKNGSLEKFLFGEDKKLGFNSFRPSQLALPKGLLTLHEECQQRFIHYDIKSGNILLDANIFPKLADFGLAMLCNRDNTHVTLTGGRGTPEFAAPEL</sequence>
<dbReference type="PROSITE" id="PS50011">
    <property type="entry name" value="PROTEIN_KINASE_DOM"/>
    <property type="match status" value="1"/>
</dbReference>
<evidence type="ECO:0000256" key="6">
    <source>
        <dbReference type="ARBA" id="ARBA00023136"/>
    </source>
</evidence>
<dbReference type="PANTHER" id="PTHR27009">
    <property type="entry name" value="RUST RESISTANCE KINASE LR10-RELATED"/>
    <property type="match status" value="1"/>
</dbReference>
<evidence type="ECO:0000259" key="8">
    <source>
        <dbReference type="PROSITE" id="PS50011"/>
    </source>
</evidence>
<proteinExistence type="predicted"/>
<evidence type="ECO:0000256" key="2">
    <source>
        <dbReference type="ARBA" id="ARBA00022527"/>
    </source>
</evidence>
<dbReference type="GO" id="GO:0016020">
    <property type="term" value="C:membrane"/>
    <property type="evidence" value="ECO:0007669"/>
    <property type="project" value="UniProtKB-SubCell"/>
</dbReference>
<dbReference type="InterPro" id="IPR011009">
    <property type="entry name" value="Kinase-like_dom_sf"/>
</dbReference>